<dbReference type="Pfam" id="PF12697">
    <property type="entry name" value="Abhydrolase_6"/>
    <property type="match status" value="1"/>
</dbReference>
<sequence length="270" mass="30207">MSQRTDIIKRNNISVLGSGSEVLLFAHGFGCDQRIWEPAIAALQGEYTIVLFDYVGAGKSDKSHFIESRYANIHGYAQDIIEVVEALHLEEFSYVGHSISGAIGYLVSLALPEKVKKVIAFSPSACYLNDPTNDYYGGFEEADIQQLFAMMEHNFYEWAGFLAPKAMNQDDRPELAADLAASFRATDPTILKSFARATFLCDIRERLPEVKVPVVLFYGTADMVVPESAIEFQIEHLEHCKAIQIPVTGHYPHVSEPKLVAMEIEKELNR</sequence>
<dbReference type="InterPro" id="IPR029058">
    <property type="entry name" value="AB_hydrolase_fold"/>
</dbReference>
<dbReference type="PRINTS" id="PR00111">
    <property type="entry name" value="ABHYDROLASE"/>
</dbReference>
<dbReference type="PANTHER" id="PTHR43039">
    <property type="entry name" value="ESTERASE-RELATED"/>
    <property type="match status" value="1"/>
</dbReference>
<comment type="caution">
    <text evidence="3">The sequence shown here is derived from an EMBL/GenBank/DDBJ whole genome shotgun (WGS) entry which is preliminary data.</text>
</comment>
<evidence type="ECO:0000259" key="2">
    <source>
        <dbReference type="Pfam" id="PF12697"/>
    </source>
</evidence>
<accession>A0A432VZR2</accession>
<dbReference type="Proteomes" id="UP000288395">
    <property type="component" value="Unassembled WGS sequence"/>
</dbReference>
<keyword evidence="4" id="KW-1185">Reference proteome</keyword>
<dbReference type="Gene3D" id="3.40.50.1820">
    <property type="entry name" value="alpha/beta hydrolase"/>
    <property type="match status" value="1"/>
</dbReference>
<comment type="similarity">
    <text evidence="1">Belongs to the AB hydrolase superfamily.</text>
</comment>
<proteinExistence type="inferred from homology"/>
<evidence type="ECO:0000313" key="3">
    <source>
        <dbReference type="EMBL" id="RUO22240.1"/>
    </source>
</evidence>
<name>A0A432VZR2_9GAMM</name>
<dbReference type="SUPFAM" id="SSF53474">
    <property type="entry name" value="alpha/beta-Hydrolases"/>
    <property type="match status" value="1"/>
</dbReference>
<dbReference type="InterPro" id="IPR000073">
    <property type="entry name" value="AB_hydrolase_1"/>
</dbReference>
<evidence type="ECO:0000256" key="1">
    <source>
        <dbReference type="ARBA" id="ARBA00008645"/>
    </source>
</evidence>
<dbReference type="OrthoDB" id="8680283at2"/>
<feature type="domain" description="AB hydrolase-1" evidence="2">
    <location>
        <begin position="23"/>
        <end position="261"/>
    </location>
</feature>
<organism evidence="3 4">
    <name type="scientific">Aliidiomarina iranensis</name>
    <dbReference type="NCBI Taxonomy" id="1434071"/>
    <lineage>
        <taxon>Bacteria</taxon>
        <taxon>Pseudomonadati</taxon>
        <taxon>Pseudomonadota</taxon>
        <taxon>Gammaproteobacteria</taxon>
        <taxon>Alteromonadales</taxon>
        <taxon>Idiomarinaceae</taxon>
        <taxon>Aliidiomarina</taxon>
    </lineage>
</organism>
<dbReference type="RefSeq" id="WP_126765633.1">
    <property type="nucleotide sequence ID" value="NZ_PIPJ01000002.1"/>
</dbReference>
<protein>
    <recommendedName>
        <fullName evidence="2">AB hydrolase-1 domain-containing protein</fullName>
    </recommendedName>
</protein>
<reference evidence="4" key="1">
    <citation type="journal article" date="2018" name="Front. Microbiol.">
        <title>Genome-Based Analysis Reveals the Taxonomy and Diversity of the Family Idiomarinaceae.</title>
        <authorList>
            <person name="Liu Y."/>
            <person name="Lai Q."/>
            <person name="Shao Z."/>
        </authorList>
    </citation>
    <scope>NUCLEOTIDE SEQUENCE [LARGE SCALE GENOMIC DNA]</scope>
    <source>
        <strain evidence="4">GBPy7</strain>
    </source>
</reference>
<evidence type="ECO:0000313" key="4">
    <source>
        <dbReference type="Proteomes" id="UP000288395"/>
    </source>
</evidence>
<dbReference type="EMBL" id="PIPJ01000002">
    <property type="protein sequence ID" value="RUO22240.1"/>
    <property type="molecule type" value="Genomic_DNA"/>
</dbReference>
<gene>
    <name evidence="3" type="ORF">CWE08_03365</name>
</gene>
<dbReference type="AlphaFoldDB" id="A0A432VZR2"/>